<accession>A0A4U5TVA5</accession>
<protein>
    <submittedName>
        <fullName evidence="3">DUF3078 domain-containing protein</fullName>
    </submittedName>
</protein>
<comment type="caution">
    <text evidence="3">The sequence shown here is derived from an EMBL/GenBank/DDBJ whole genome shotgun (WGS) entry which is preliminary data.</text>
</comment>
<evidence type="ECO:0000256" key="2">
    <source>
        <dbReference type="SAM" id="SignalP"/>
    </source>
</evidence>
<dbReference type="AlphaFoldDB" id="A0A4U5TVA5"/>
<gene>
    <name evidence="3" type="ORF">FCN74_03610</name>
</gene>
<evidence type="ECO:0000313" key="3">
    <source>
        <dbReference type="EMBL" id="TKS57514.1"/>
    </source>
</evidence>
<evidence type="ECO:0000256" key="1">
    <source>
        <dbReference type="SAM" id="Coils"/>
    </source>
</evidence>
<dbReference type="OrthoDB" id="1198072at2"/>
<keyword evidence="4" id="KW-1185">Reference proteome</keyword>
<proteinExistence type="predicted"/>
<dbReference type="Pfam" id="PF11276">
    <property type="entry name" value="DUF3078"/>
    <property type="match status" value="1"/>
</dbReference>
<reference evidence="3 4" key="1">
    <citation type="submission" date="2019-04" db="EMBL/GenBank/DDBJ databases">
        <title>Psychroflexus halotolerans sp. nov., isolated from a marine solar saltern.</title>
        <authorList>
            <person name="Feng X."/>
        </authorList>
    </citation>
    <scope>NUCLEOTIDE SEQUENCE [LARGE SCALE GENOMIC DNA]</scope>
    <source>
        <strain evidence="3 4">WDS2C27</strain>
    </source>
</reference>
<feature type="coiled-coil region" evidence="1">
    <location>
        <begin position="16"/>
        <end position="50"/>
    </location>
</feature>
<evidence type="ECO:0000313" key="4">
    <source>
        <dbReference type="Proteomes" id="UP000306552"/>
    </source>
</evidence>
<keyword evidence="1" id="KW-0175">Coiled coil</keyword>
<feature type="chain" id="PRO_5020884077" evidence="2">
    <location>
        <begin position="21"/>
        <end position="311"/>
    </location>
</feature>
<dbReference type="Proteomes" id="UP000306552">
    <property type="component" value="Unassembled WGS sequence"/>
</dbReference>
<organism evidence="3 4">
    <name type="scientific">Mesohalobacter halotolerans</name>
    <dbReference type="NCBI Taxonomy" id="1883405"/>
    <lineage>
        <taxon>Bacteria</taxon>
        <taxon>Pseudomonadati</taxon>
        <taxon>Bacteroidota</taxon>
        <taxon>Flavobacteriia</taxon>
        <taxon>Flavobacteriales</taxon>
        <taxon>Flavobacteriaceae</taxon>
        <taxon>Mesohalobacter</taxon>
    </lineage>
</organism>
<dbReference type="RefSeq" id="WP_138931215.1">
    <property type="nucleotide sequence ID" value="NZ_SWMU01000001.1"/>
</dbReference>
<keyword evidence="2" id="KW-0732">Signal</keyword>
<dbReference type="InterPro" id="IPR021428">
    <property type="entry name" value="DUF3078"/>
</dbReference>
<name>A0A4U5TVA5_9FLAO</name>
<feature type="signal peptide" evidence="2">
    <location>
        <begin position="1"/>
        <end position="20"/>
    </location>
</feature>
<sequence length="311" mass="35129">MKIKITLSILLSLVLNISFGQTKEELEEQLKEKQAQADQYQAEADEIKAQIKALPGWRFGAFGTIGGSISQFNNWYAQGTPNNDAGNIGITFNAFANKIEDDYFWKNALNINLSWIKFDDRDDPSDDSDFRAATDVFNISSLYGYRLSETWAVSAFTEYRTTIIDNINDPGYLDIGTGMTWTPNSDLTVVIHPLNYNFVFSSGETEFESSLGAKIVGDYTKSFGKLNVKSNLSLFQSYEESNLSNWTWTNSLGYTIWKGIGVGFDFALRDNKQEAVNFALDDWDSTGSEPNFDNIDNDLQSFWTFGLSYKF</sequence>
<dbReference type="EMBL" id="SWMU01000001">
    <property type="protein sequence ID" value="TKS57514.1"/>
    <property type="molecule type" value="Genomic_DNA"/>
</dbReference>